<comment type="caution">
    <text evidence="11">The sequence shown here is derived from an EMBL/GenBank/DDBJ whole genome shotgun (WGS) entry which is preliminary data.</text>
</comment>
<evidence type="ECO:0000256" key="8">
    <source>
        <dbReference type="ARBA" id="ARBA00038436"/>
    </source>
</evidence>
<reference evidence="11" key="1">
    <citation type="submission" date="2020-09" db="EMBL/GenBank/DDBJ databases">
        <title>A novel bacterium of genus Mangrovicoccus, isolated from South China Sea.</title>
        <authorList>
            <person name="Huang H."/>
            <person name="Mo K."/>
            <person name="Hu Y."/>
        </authorList>
    </citation>
    <scope>NUCLEOTIDE SEQUENCE</scope>
    <source>
        <strain evidence="11">HB182678</strain>
    </source>
</reference>
<keyword evidence="6 9" id="KW-1133">Transmembrane helix</keyword>
<keyword evidence="3" id="KW-1003">Cell membrane</keyword>
<evidence type="ECO:0000259" key="10">
    <source>
        <dbReference type="Pfam" id="PF04290"/>
    </source>
</evidence>
<proteinExistence type="inferred from homology"/>
<evidence type="ECO:0000256" key="9">
    <source>
        <dbReference type="RuleBase" id="RU369079"/>
    </source>
</evidence>
<feature type="transmembrane region" description="Helical" evidence="9">
    <location>
        <begin position="83"/>
        <end position="107"/>
    </location>
</feature>
<feature type="transmembrane region" description="Helical" evidence="9">
    <location>
        <begin position="44"/>
        <end position="62"/>
    </location>
</feature>
<dbReference type="Proteomes" id="UP000609121">
    <property type="component" value="Unassembled WGS sequence"/>
</dbReference>
<feature type="domain" description="Tripartite ATP-independent periplasmic transporters DctQ component" evidence="10">
    <location>
        <begin position="20"/>
        <end position="152"/>
    </location>
</feature>
<accession>A0A8J6YW01</accession>
<gene>
    <name evidence="11" type="ORF">ICN82_11820</name>
</gene>
<keyword evidence="7 9" id="KW-0472">Membrane</keyword>
<dbReference type="GO" id="GO:0022857">
    <property type="term" value="F:transmembrane transporter activity"/>
    <property type="evidence" value="ECO:0007669"/>
    <property type="project" value="UniProtKB-UniRule"/>
</dbReference>
<evidence type="ECO:0000256" key="3">
    <source>
        <dbReference type="ARBA" id="ARBA00022475"/>
    </source>
</evidence>
<dbReference type="InterPro" id="IPR055348">
    <property type="entry name" value="DctQ"/>
</dbReference>
<comment type="similarity">
    <text evidence="8 9">Belongs to the TRAP transporter small permease family.</text>
</comment>
<comment type="subunit">
    <text evidence="9">The complex comprises the extracytoplasmic solute receptor protein and the two transmembrane proteins.</text>
</comment>
<evidence type="ECO:0000256" key="4">
    <source>
        <dbReference type="ARBA" id="ARBA00022519"/>
    </source>
</evidence>
<evidence type="ECO:0000256" key="2">
    <source>
        <dbReference type="ARBA" id="ARBA00022448"/>
    </source>
</evidence>
<dbReference type="PANTHER" id="PTHR35011:SF2">
    <property type="entry name" value="2,3-DIKETO-L-GULONATE TRAP TRANSPORTER SMALL PERMEASE PROTEIN YIAM"/>
    <property type="match status" value="1"/>
</dbReference>
<dbReference type="Pfam" id="PF04290">
    <property type="entry name" value="DctQ"/>
    <property type="match status" value="1"/>
</dbReference>
<name>A0A8J6YW01_9RHOB</name>
<dbReference type="InterPro" id="IPR007387">
    <property type="entry name" value="TRAP_DctQ"/>
</dbReference>
<dbReference type="PANTHER" id="PTHR35011">
    <property type="entry name" value="2,3-DIKETO-L-GULONATE TRAP TRANSPORTER SMALL PERMEASE PROTEIN YIAM"/>
    <property type="match status" value="1"/>
</dbReference>
<dbReference type="AlphaFoldDB" id="A0A8J6YW01"/>
<keyword evidence="2 9" id="KW-0813">Transport</keyword>
<dbReference type="GO" id="GO:0015740">
    <property type="term" value="P:C4-dicarboxylate transport"/>
    <property type="evidence" value="ECO:0007669"/>
    <property type="project" value="TreeGrafter"/>
</dbReference>
<feature type="transmembrane region" description="Helical" evidence="9">
    <location>
        <begin position="7"/>
        <end position="29"/>
    </location>
</feature>
<evidence type="ECO:0000256" key="6">
    <source>
        <dbReference type="ARBA" id="ARBA00022989"/>
    </source>
</evidence>
<comment type="function">
    <text evidence="9">Part of the tripartite ATP-independent periplasmic (TRAP) transport system.</text>
</comment>
<evidence type="ECO:0000256" key="1">
    <source>
        <dbReference type="ARBA" id="ARBA00004429"/>
    </source>
</evidence>
<evidence type="ECO:0000256" key="5">
    <source>
        <dbReference type="ARBA" id="ARBA00022692"/>
    </source>
</evidence>
<keyword evidence="12" id="KW-1185">Reference proteome</keyword>
<comment type="subcellular location">
    <subcellularLocation>
        <location evidence="1 9">Cell inner membrane</location>
        <topology evidence="1 9">Multi-pass membrane protein</topology>
    </subcellularLocation>
</comment>
<evidence type="ECO:0000313" key="12">
    <source>
        <dbReference type="Proteomes" id="UP000609121"/>
    </source>
</evidence>
<feature type="transmembrane region" description="Helical" evidence="9">
    <location>
        <begin position="127"/>
        <end position="148"/>
    </location>
</feature>
<protein>
    <recommendedName>
        <fullName evidence="9">TRAP transporter small permease protein</fullName>
    </recommendedName>
</protein>
<evidence type="ECO:0000256" key="7">
    <source>
        <dbReference type="ARBA" id="ARBA00023136"/>
    </source>
</evidence>
<keyword evidence="4 9" id="KW-0997">Cell inner membrane</keyword>
<organism evidence="11 12">
    <name type="scientific">Mangrovicoccus algicola</name>
    <dbReference type="NCBI Taxonomy" id="2771008"/>
    <lineage>
        <taxon>Bacteria</taxon>
        <taxon>Pseudomonadati</taxon>
        <taxon>Pseudomonadota</taxon>
        <taxon>Alphaproteobacteria</taxon>
        <taxon>Rhodobacterales</taxon>
        <taxon>Paracoccaceae</taxon>
        <taxon>Mangrovicoccus</taxon>
    </lineage>
</organism>
<dbReference type="RefSeq" id="WP_193182979.1">
    <property type="nucleotide sequence ID" value="NZ_JACVXA010000034.1"/>
</dbReference>
<evidence type="ECO:0000313" key="11">
    <source>
        <dbReference type="EMBL" id="MBE3638890.1"/>
    </source>
</evidence>
<dbReference type="GO" id="GO:0005886">
    <property type="term" value="C:plasma membrane"/>
    <property type="evidence" value="ECO:0007669"/>
    <property type="project" value="UniProtKB-SubCell"/>
</dbReference>
<dbReference type="EMBL" id="JACVXA010000034">
    <property type="protein sequence ID" value="MBE3638890.1"/>
    <property type="molecule type" value="Genomic_DNA"/>
</dbReference>
<keyword evidence="5 9" id="KW-0812">Transmembrane</keyword>
<sequence length="168" mass="18151">MIRVLDILLRVIVIAIFAVLVCCVVWQVLSRYALGTPSTVTDEMARFLFMWLALIGGAYTLGQRRHLAIDFLTGTLKGRARTVSEAVILAIVALFAGLVLVWGGAMLTLRTLASGQVTPALQIPMAWVYAAIPFAGLVMLVYCAHFLIDLARHGAQEQTDAPVGGPLD</sequence>